<organism evidence="2 3">
    <name type="scientific">Roseomonas marmotae</name>
    <dbReference type="NCBI Taxonomy" id="2768161"/>
    <lineage>
        <taxon>Bacteria</taxon>
        <taxon>Pseudomonadati</taxon>
        <taxon>Pseudomonadota</taxon>
        <taxon>Alphaproteobacteria</taxon>
        <taxon>Acetobacterales</taxon>
        <taxon>Roseomonadaceae</taxon>
        <taxon>Roseomonas</taxon>
    </lineage>
</organism>
<gene>
    <name evidence="2" type="ORF">IAI60_05235</name>
</gene>
<feature type="signal peptide" evidence="1">
    <location>
        <begin position="1"/>
        <end position="21"/>
    </location>
</feature>
<keyword evidence="1" id="KW-0732">Signal</keyword>
<sequence length="192" mass="21624">MTHRPFWLALAAMLVAAPALADGRFPNDLTEFDQQRLERFDSARREAIAAARAGGKPADVAELAEVLKGQAVEMAPARMAGEWRCRALKLGGRPPLVIYRDFKCRITDDEEGLRLEKLTGSQRTSGIFYDIGGARLGYAGAEAWGEEKPLRYNMDLSRDQVGYLIPLAEDRMRLELPLPLYESRFDILELRR</sequence>
<dbReference type="Pfam" id="PF16233">
    <property type="entry name" value="DUF4893"/>
    <property type="match status" value="1"/>
</dbReference>
<proteinExistence type="predicted"/>
<evidence type="ECO:0000313" key="3">
    <source>
        <dbReference type="Proteomes" id="UP001518990"/>
    </source>
</evidence>
<dbReference type="EMBL" id="JACTNF010000004">
    <property type="protein sequence ID" value="MBO1074004.1"/>
    <property type="molecule type" value="Genomic_DNA"/>
</dbReference>
<reference evidence="2 3" key="1">
    <citation type="submission" date="2020-09" db="EMBL/GenBank/DDBJ databases">
        <title>Roseomonas.</title>
        <authorList>
            <person name="Zhu W."/>
        </authorList>
    </citation>
    <scope>NUCLEOTIDE SEQUENCE [LARGE SCALE GENOMIC DNA]</scope>
    <source>
        <strain evidence="2 3">1311</strain>
    </source>
</reference>
<dbReference type="InterPro" id="IPR032609">
    <property type="entry name" value="DUF4893"/>
</dbReference>
<evidence type="ECO:0000256" key="1">
    <source>
        <dbReference type="SAM" id="SignalP"/>
    </source>
</evidence>
<accession>A0ABS3K959</accession>
<keyword evidence="3" id="KW-1185">Reference proteome</keyword>
<dbReference type="Proteomes" id="UP001518990">
    <property type="component" value="Unassembled WGS sequence"/>
</dbReference>
<name>A0ABS3K959_9PROT</name>
<dbReference type="RefSeq" id="WP_207445596.1">
    <property type="nucleotide sequence ID" value="NZ_JACTNF010000004.1"/>
</dbReference>
<protein>
    <submittedName>
        <fullName evidence="2">DUF4893 domain-containing protein</fullName>
    </submittedName>
</protein>
<evidence type="ECO:0000313" key="2">
    <source>
        <dbReference type="EMBL" id="MBO1074004.1"/>
    </source>
</evidence>
<feature type="chain" id="PRO_5045719630" evidence="1">
    <location>
        <begin position="22"/>
        <end position="192"/>
    </location>
</feature>
<comment type="caution">
    <text evidence="2">The sequence shown here is derived from an EMBL/GenBank/DDBJ whole genome shotgun (WGS) entry which is preliminary data.</text>
</comment>